<dbReference type="AlphaFoldDB" id="H5UV92"/>
<evidence type="ECO:0000313" key="1">
    <source>
        <dbReference type="EMBL" id="GAB49650.1"/>
    </source>
</evidence>
<organism evidence="1 2">
    <name type="scientific">Mobilicoccus pelagius NBRC 104925</name>
    <dbReference type="NCBI Taxonomy" id="1089455"/>
    <lineage>
        <taxon>Bacteria</taxon>
        <taxon>Bacillati</taxon>
        <taxon>Actinomycetota</taxon>
        <taxon>Actinomycetes</taxon>
        <taxon>Micrococcales</taxon>
        <taxon>Dermatophilaceae</taxon>
        <taxon>Mobilicoccus</taxon>
    </lineage>
</organism>
<dbReference type="Proteomes" id="UP000004367">
    <property type="component" value="Unassembled WGS sequence"/>
</dbReference>
<evidence type="ECO:0008006" key="3">
    <source>
        <dbReference type="Google" id="ProtNLM"/>
    </source>
</evidence>
<dbReference type="RefSeq" id="WP_009483493.1">
    <property type="nucleotide sequence ID" value="NZ_BAFE01000091.1"/>
</dbReference>
<name>H5UV92_9MICO</name>
<evidence type="ECO:0000313" key="2">
    <source>
        <dbReference type="Proteomes" id="UP000004367"/>
    </source>
</evidence>
<gene>
    <name evidence="1" type="ORF">MOPEL_132_00170</name>
</gene>
<dbReference type="EMBL" id="BAFE01000091">
    <property type="protein sequence ID" value="GAB49650.1"/>
    <property type="molecule type" value="Genomic_DNA"/>
</dbReference>
<comment type="caution">
    <text evidence="1">The sequence shown here is derived from an EMBL/GenBank/DDBJ whole genome shotgun (WGS) entry which is preliminary data.</text>
</comment>
<keyword evidence="2" id="KW-1185">Reference proteome</keyword>
<dbReference type="eggNOG" id="COG4322">
    <property type="taxonomic scope" value="Bacteria"/>
</dbReference>
<dbReference type="OrthoDB" id="9812962at2"/>
<accession>H5UV92</accession>
<protein>
    <recommendedName>
        <fullName evidence="3">Peptidase C51 domain-containing protein</fullName>
    </recommendedName>
</protein>
<sequence length="103" mass="11415">MAKESGRPLKNPNSGSWRIPGVYTLEEYFLGAKTFHAADSGYTPKLGDVVMYRPDSPYGQHTNYVLSVHDGILTTVGGNEDDRIVVSDHRLDSDLRVVGYGER</sequence>
<dbReference type="STRING" id="1089455.MOPEL_132_00170"/>
<reference evidence="1 2" key="1">
    <citation type="submission" date="2012-02" db="EMBL/GenBank/DDBJ databases">
        <title>Whole genome shotgun sequence of Mobilicoccus pelagius NBRC 104925.</title>
        <authorList>
            <person name="Yoshida Y."/>
            <person name="Hosoyama A."/>
            <person name="Tsuchikane K."/>
            <person name="Katsumata H."/>
            <person name="Yamazaki S."/>
            <person name="Fujita N."/>
        </authorList>
    </citation>
    <scope>NUCLEOTIDE SEQUENCE [LARGE SCALE GENOMIC DNA]</scope>
    <source>
        <strain evidence="1 2">NBRC 104925</strain>
    </source>
</reference>
<proteinExistence type="predicted"/>